<feature type="non-terminal residue" evidence="1">
    <location>
        <position position="67"/>
    </location>
</feature>
<evidence type="ECO:0000313" key="2">
    <source>
        <dbReference type="Proteomes" id="UP000805193"/>
    </source>
</evidence>
<accession>A0AC60QMD3</accession>
<reference evidence="1 2" key="1">
    <citation type="journal article" date="2020" name="Cell">
        <title>Large-Scale Comparative Analyses of Tick Genomes Elucidate Their Genetic Diversity and Vector Capacities.</title>
        <authorList>
            <consortium name="Tick Genome and Microbiome Consortium (TIGMIC)"/>
            <person name="Jia N."/>
            <person name="Wang J."/>
            <person name="Shi W."/>
            <person name="Du L."/>
            <person name="Sun Y."/>
            <person name="Zhan W."/>
            <person name="Jiang J.F."/>
            <person name="Wang Q."/>
            <person name="Zhang B."/>
            <person name="Ji P."/>
            <person name="Bell-Sakyi L."/>
            <person name="Cui X.M."/>
            <person name="Yuan T.T."/>
            <person name="Jiang B.G."/>
            <person name="Yang W.F."/>
            <person name="Lam T.T."/>
            <person name="Chang Q.C."/>
            <person name="Ding S.J."/>
            <person name="Wang X.J."/>
            <person name="Zhu J.G."/>
            <person name="Ruan X.D."/>
            <person name="Zhao L."/>
            <person name="Wei J.T."/>
            <person name="Ye R.Z."/>
            <person name="Que T.C."/>
            <person name="Du C.H."/>
            <person name="Zhou Y.H."/>
            <person name="Cheng J.X."/>
            <person name="Dai P.F."/>
            <person name="Guo W.B."/>
            <person name="Han X.H."/>
            <person name="Huang E.J."/>
            <person name="Li L.F."/>
            <person name="Wei W."/>
            <person name="Gao Y.C."/>
            <person name="Liu J.Z."/>
            <person name="Shao H.Z."/>
            <person name="Wang X."/>
            <person name="Wang C.C."/>
            <person name="Yang T.C."/>
            <person name="Huo Q.B."/>
            <person name="Li W."/>
            <person name="Chen H.Y."/>
            <person name="Chen S.E."/>
            <person name="Zhou L.G."/>
            <person name="Ni X.B."/>
            <person name="Tian J.H."/>
            <person name="Sheng Y."/>
            <person name="Liu T."/>
            <person name="Pan Y.S."/>
            <person name="Xia L.Y."/>
            <person name="Li J."/>
            <person name="Zhao F."/>
            <person name="Cao W.C."/>
        </authorList>
    </citation>
    <scope>NUCLEOTIDE SEQUENCE [LARGE SCALE GENOMIC DNA]</scope>
    <source>
        <strain evidence="1">Iper-2018</strain>
    </source>
</reference>
<organism evidence="1 2">
    <name type="scientific">Ixodes persulcatus</name>
    <name type="common">Taiga tick</name>
    <dbReference type="NCBI Taxonomy" id="34615"/>
    <lineage>
        <taxon>Eukaryota</taxon>
        <taxon>Metazoa</taxon>
        <taxon>Ecdysozoa</taxon>
        <taxon>Arthropoda</taxon>
        <taxon>Chelicerata</taxon>
        <taxon>Arachnida</taxon>
        <taxon>Acari</taxon>
        <taxon>Parasitiformes</taxon>
        <taxon>Ixodida</taxon>
        <taxon>Ixodoidea</taxon>
        <taxon>Ixodidae</taxon>
        <taxon>Ixodinae</taxon>
        <taxon>Ixodes</taxon>
    </lineage>
</organism>
<evidence type="ECO:0000313" key="1">
    <source>
        <dbReference type="EMBL" id="KAG0436031.1"/>
    </source>
</evidence>
<proteinExistence type="predicted"/>
<gene>
    <name evidence="1" type="ORF">HPB47_018186</name>
</gene>
<dbReference type="Proteomes" id="UP000805193">
    <property type="component" value="Unassembled WGS sequence"/>
</dbReference>
<keyword evidence="2" id="KW-1185">Reference proteome</keyword>
<comment type="caution">
    <text evidence="1">The sequence shown here is derived from an EMBL/GenBank/DDBJ whole genome shotgun (WGS) entry which is preliminary data.</text>
</comment>
<dbReference type="EMBL" id="JABSTQ010007239">
    <property type="protein sequence ID" value="KAG0436031.1"/>
    <property type="molecule type" value="Genomic_DNA"/>
</dbReference>
<protein>
    <submittedName>
        <fullName evidence="1">Uncharacterized protein</fullName>
    </submittedName>
</protein>
<feature type="non-terminal residue" evidence="1">
    <location>
        <position position="1"/>
    </location>
</feature>
<sequence>SFEPRSQAQATGVIRGVDTNIDSAEIHAQLKANNDASVTSVRRMGTSTTVALTVSSSRLAEYVLLRL</sequence>
<name>A0AC60QMD3_IXOPE</name>